<protein>
    <submittedName>
        <fullName evidence="1">Uncharacterized protein</fullName>
    </submittedName>
</protein>
<keyword evidence="2" id="KW-1185">Reference proteome</keyword>
<gene>
    <name evidence="1" type="ORF">GCM10023214_24520</name>
</gene>
<evidence type="ECO:0000313" key="1">
    <source>
        <dbReference type="EMBL" id="GAA5160533.1"/>
    </source>
</evidence>
<dbReference type="Proteomes" id="UP001500192">
    <property type="component" value="Unassembled WGS sequence"/>
</dbReference>
<organism evidence="1 2">
    <name type="scientific">Amycolatopsis dongchuanensis</name>
    <dbReference type="NCBI Taxonomy" id="1070866"/>
    <lineage>
        <taxon>Bacteria</taxon>
        <taxon>Bacillati</taxon>
        <taxon>Actinomycetota</taxon>
        <taxon>Actinomycetes</taxon>
        <taxon>Pseudonocardiales</taxon>
        <taxon>Pseudonocardiaceae</taxon>
        <taxon>Amycolatopsis</taxon>
    </lineage>
</organism>
<accession>A0ABP9QEA8</accession>
<dbReference type="EMBL" id="BAABIB010000055">
    <property type="protein sequence ID" value="GAA5160533.1"/>
    <property type="molecule type" value="Genomic_DNA"/>
</dbReference>
<proteinExistence type="predicted"/>
<reference evidence="2" key="1">
    <citation type="journal article" date="2019" name="Int. J. Syst. Evol. Microbiol.">
        <title>The Global Catalogue of Microorganisms (GCM) 10K type strain sequencing project: providing services to taxonomists for standard genome sequencing and annotation.</title>
        <authorList>
            <consortium name="The Broad Institute Genomics Platform"/>
            <consortium name="The Broad Institute Genome Sequencing Center for Infectious Disease"/>
            <person name="Wu L."/>
            <person name="Ma J."/>
        </authorList>
    </citation>
    <scope>NUCLEOTIDE SEQUENCE [LARGE SCALE GENOMIC DNA]</scope>
    <source>
        <strain evidence="2">JCM 18054</strain>
    </source>
</reference>
<name>A0ABP9QEA8_9PSEU</name>
<comment type="caution">
    <text evidence="1">The sequence shown here is derived from an EMBL/GenBank/DDBJ whole genome shotgun (WGS) entry which is preliminary data.</text>
</comment>
<sequence length="86" mass="9224">MRANTAPTPVTILAAEARPEYVRVLVIPEKFLPWPGEKLPWGPNTPFVGGHCSIRSSAAGIRAAPGTTVGIVQPPWPEDIEAVRGR</sequence>
<evidence type="ECO:0000313" key="2">
    <source>
        <dbReference type="Proteomes" id="UP001500192"/>
    </source>
</evidence>